<protein>
    <recommendedName>
        <fullName evidence="2">alpha-L-rhamnosidase</fullName>
        <ecNumber evidence="2">3.2.1.40</ecNumber>
    </recommendedName>
</protein>
<organism evidence="6">
    <name type="scientific">bioreactor metagenome</name>
    <dbReference type="NCBI Taxonomy" id="1076179"/>
    <lineage>
        <taxon>unclassified sequences</taxon>
        <taxon>metagenomes</taxon>
        <taxon>ecological metagenomes</taxon>
    </lineage>
</organism>
<dbReference type="Gene3D" id="2.60.420.10">
    <property type="entry name" value="Maltose phosphorylase, domain 3"/>
    <property type="match status" value="1"/>
</dbReference>
<evidence type="ECO:0000256" key="3">
    <source>
        <dbReference type="ARBA" id="ARBA00022801"/>
    </source>
</evidence>
<proteinExistence type="predicted"/>
<evidence type="ECO:0000259" key="4">
    <source>
        <dbReference type="Pfam" id="PF17389"/>
    </source>
</evidence>
<evidence type="ECO:0000313" key="6">
    <source>
        <dbReference type="EMBL" id="MPM76382.1"/>
    </source>
</evidence>
<comment type="caution">
    <text evidence="6">The sequence shown here is derived from an EMBL/GenBank/DDBJ whole genome shotgun (WGS) entry which is preliminary data.</text>
</comment>
<comment type="catalytic activity">
    <reaction evidence="1">
        <text>Hydrolysis of terminal non-reducing alpha-L-rhamnose residues in alpha-L-rhamnosides.</text>
        <dbReference type="EC" id="3.2.1.40"/>
    </reaction>
</comment>
<dbReference type="SUPFAM" id="SSF48208">
    <property type="entry name" value="Six-hairpin glycosidases"/>
    <property type="match status" value="1"/>
</dbReference>
<dbReference type="PANTHER" id="PTHR33307">
    <property type="entry name" value="ALPHA-RHAMNOSIDASE (EUROFUNG)"/>
    <property type="match status" value="1"/>
</dbReference>
<evidence type="ECO:0000259" key="5">
    <source>
        <dbReference type="Pfam" id="PF17390"/>
    </source>
</evidence>
<accession>A0A645CHM0</accession>
<dbReference type="GO" id="GO:0030596">
    <property type="term" value="F:alpha-L-rhamnosidase activity"/>
    <property type="evidence" value="ECO:0007669"/>
    <property type="project" value="UniProtKB-EC"/>
</dbReference>
<evidence type="ECO:0000256" key="1">
    <source>
        <dbReference type="ARBA" id="ARBA00001445"/>
    </source>
</evidence>
<dbReference type="AlphaFoldDB" id="A0A645CHM0"/>
<evidence type="ECO:0000256" key="2">
    <source>
        <dbReference type="ARBA" id="ARBA00012652"/>
    </source>
</evidence>
<sequence>MYDTGIFGTDIVTRILFEHGYGELAYSLLTSKKEISFNTIIERGGTTLWEYWTGKRSYSHPMFGAVVKYLFKYLLGINQPVESNGFSSIIISPIIINELTSISGSIMTPKGQVTVSITQDSSEVTVRTDVPEKANAKLVLYGTEYPLCAGRNEITAQIQ</sequence>
<dbReference type="EC" id="3.2.1.40" evidence="2"/>
<dbReference type="Pfam" id="PF17389">
    <property type="entry name" value="Bac_rhamnosid6H"/>
    <property type="match status" value="1"/>
</dbReference>
<dbReference type="PANTHER" id="PTHR33307:SF6">
    <property type="entry name" value="ALPHA-RHAMNOSIDASE (EUROFUNG)-RELATED"/>
    <property type="match status" value="1"/>
</dbReference>
<dbReference type="InterPro" id="IPR016007">
    <property type="entry name" value="Alpha_rhamnosid"/>
</dbReference>
<dbReference type="InterPro" id="IPR008928">
    <property type="entry name" value="6-hairpin_glycosidase_sf"/>
</dbReference>
<dbReference type="InterPro" id="IPR035396">
    <property type="entry name" value="Bac_rhamnosid6H"/>
</dbReference>
<keyword evidence="3" id="KW-0378">Hydrolase</keyword>
<dbReference type="GO" id="GO:0005975">
    <property type="term" value="P:carbohydrate metabolic process"/>
    <property type="evidence" value="ECO:0007669"/>
    <property type="project" value="InterPro"/>
</dbReference>
<gene>
    <name evidence="6" type="ORF">SDC9_123380</name>
</gene>
<dbReference type="Gene3D" id="1.50.10.10">
    <property type="match status" value="1"/>
</dbReference>
<feature type="domain" description="Alpha-L-rhamnosidase C-terminal" evidence="5">
    <location>
        <begin position="83"/>
        <end position="148"/>
    </location>
</feature>
<dbReference type="Pfam" id="PF17390">
    <property type="entry name" value="Bac_rhamnosid_C"/>
    <property type="match status" value="1"/>
</dbReference>
<dbReference type="EMBL" id="VSSQ01027244">
    <property type="protein sequence ID" value="MPM76382.1"/>
    <property type="molecule type" value="Genomic_DNA"/>
</dbReference>
<dbReference type="InterPro" id="IPR012341">
    <property type="entry name" value="6hp_glycosidase-like_sf"/>
</dbReference>
<name>A0A645CHM0_9ZZZZ</name>
<dbReference type="InterPro" id="IPR035398">
    <property type="entry name" value="Bac_rhamnosid_C"/>
</dbReference>
<feature type="domain" description="Alpha-L-rhamnosidase six-hairpin glycosidase" evidence="4">
    <location>
        <begin position="3"/>
        <end position="73"/>
    </location>
</feature>
<reference evidence="6" key="1">
    <citation type="submission" date="2019-08" db="EMBL/GenBank/DDBJ databases">
        <authorList>
            <person name="Kucharzyk K."/>
            <person name="Murdoch R.W."/>
            <person name="Higgins S."/>
            <person name="Loffler F."/>
        </authorList>
    </citation>
    <scope>NUCLEOTIDE SEQUENCE</scope>
</reference>